<dbReference type="RefSeq" id="WP_133299224.1">
    <property type="nucleotide sequence ID" value="NZ_QXIX01000031.1"/>
</dbReference>
<evidence type="ECO:0000313" key="2">
    <source>
        <dbReference type="Proteomes" id="UP000265724"/>
    </source>
</evidence>
<accession>A0ABX9MEW5</accession>
<evidence type="ECO:0000313" key="1">
    <source>
        <dbReference type="EMBL" id="RIE14225.1"/>
    </source>
</evidence>
<protein>
    <submittedName>
        <fullName evidence="1">Uncharacterized protein</fullName>
    </submittedName>
</protein>
<reference evidence="1 2" key="1">
    <citation type="submission" date="2018-09" db="EMBL/GenBank/DDBJ databases">
        <title>Discovery and Ecogenomic Context for Candidatus Cryosericales, a Global Caldiserica Order Active in Thawing Permafrost.</title>
        <authorList>
            <person name="Martinez M.A."/>
            <person name="Woodcroft B.J."/>
            <person name="Ignacio Espinoza J.C."/>
            <person name="Zayed A."/>
            <person name="Singleton C.M."/>
            <person name="Boyd J."/>
            <person name="Li Y.-F."/>
            <person name="Purvine S."/>
            <person name="Maughan H."/>
            <person name="Hodgkins S.B."/>
            <person name="Anderson D."/>
            <person name="Sederholm M."/>
            <person name="Temperton B."/>
            <person name="Saleska S.R."/>
            <person name="Tyson G.W."/>
            <person name="Rich V.I."/>
        </authorList>
    </citation>
    <scope>NUCLEOTIDE SEQUENCE [LARGE SCALE GENOMIC DNA]</scope>
    <source>
        <strain evidence="1 2">SMC2</strain>
    </source>
</reference>
<gene>
    <name evidence="1" type="ORF">SMC2_03890</name>
</gene>
<proteinExistence type="predicted"/>
<keyword evidence="2" id="KW-1185">Reference proteome</keyword>
<feature type="non-terminal residue" evidence="1">
    <location>
        <position position="78"/>
    </location>
</feature>
<organism evidence="1 2">
    <name type="scientific">Candidatus Cryosericum hinesii</name>
    <dbReference type="NCBI Taxonomy" id="2290915"/>
    <lineage>
        <taxon>Bacteria</taxon>
        <taxon>Pseudomonadati</taxon>
        <taxon>Caldisericota/Cryosericota group</taxon>
        <taxon>Candidatus Cryosericota</taxon>
        <taxon>Candidatus Cryosericia</taxon>
        <taxon>Candidatus Cryosericales</taxon>
        <taxon>Candidatus Cryosericaceae</taxon>
        <taxon>Candidatus Cryosericum</taxon>
    </lineage>
</organism>
<comment type="caution">
    <text evidence="1">The sequence shown here is derived from an EMBL/GenBank/DDBJ whole genome shotgun (WGS) entry which is preliminary data.</text>
</comment>
<name>A0ABX9MEW5_9BACT</name>
<sequence length="78" mass="9419">MISREEQREYSRKLLNEGRGSYRQGKSFDYPVRFDGDAVIITIHKIFQKKDLADRDYDVIVDMDVYNRLNDENRRLFV</sequence>
<dbReference type="Proteomes" id="UP000265724">
    <property type="component" value="Unassembled WGS sequence"/>
</dbReference>
<dbReference type="EMBL" id="QXIX01000031">
    <property type="protein sequence ID" value="RIE14225.1"/>
    <property type="molecule type" value="Genomic_DNA"/>
</dbReference>